<sequence length="630" mass="71272">MAKSKQKKLKGKRDGKSGKFGSIDGFKLNAVEDSRDFRDYTYHPALIPLKEKMDPPADPIILDQGQEGACTGFGLGAVINLLLDKRSGVKQVSTRMLYEMAKRYDEWDGTDYSGSSCRGAIKGWYNMGVCSEKLAPYRAEEQHWTLTIEQAEDARKTTPGAYYRIKKHLSDFHAALNEVEAIYVSARVHEGWRKSNVKKGKIPFKPGTIGGHAFAVVGYNSEGFWVQNSWGKNWGKGGLALWSYEDWLENVQDAWVVRLALSTPQVWHLSPSGSDGIQREQGLFKRSPKRAEILGHFVHIDDGNFDSRGVYWADQETVRQTADLVAGSDKYDHLLLYAHGGLNSIRDSARRIVAMKEVFKANRIYPFHFMYDTGLLEEIKDIILGKKEDVDARTAGFTDYTDKLIEKLTRHVGRAIWREMKRGAKKPFEPGFAGSETVSAFLEAFSAKNSRPKKVHLVGHSTGAILLAHLLQALDRTGNAPRVETCSLLAPACTHNDFKTCYRPLLKERDKDVFGINRMAVFMLDGQLELKDTVTPLYRKSLLYLVSNAFEEKIGERILGMEIFKKYLRKLPGSPVFRIEISHGMEDKSAKTTSETHGGFDNDIKTMNTLLKMILKGEPKRYFEERDLEY</sequence>
<organism evidence="3 4">
    <name type="scientific">Desulfomarina profundi</name>
    <dbReference type="NCBI Taxonomy" id="2772557"/>
    <lineage>
        <taxon>Bacteria</taxon>
        <taxon>Pseudomonadati</taxon>
        <taxon>Thermodesulfobacteriota</taxon>
        <taxon>Desulfobulbia</taxon>
        <taxon>Desulfobulbales</taxon>
        <taxon>Desulfobulbaceae</taxon>
        <taxon>Desulfomarina</taxon>
    </lineage>
</organism>
<feature type="compositionally biased region" description="Basic residues" evidence="1">
    <location>
        <begin position="1"/>
        <end position="11"/>
    </location>
</feature>
<evidence type="ECO:0000256" key="1">
    <source>
        <dbReference type="SAM" id="MobiDB-lite"/>
    </source>
</evidence>
<protein>
    <recommendedName>
        <fullName evidence="2">Peptidase C1A papain C-terminal domain-containing protein</fullName>
    </recommendedName>
</protein>
<dbReference type="InterPro" id="IPR000668">
    <property type="entry name" value="Peptidase_C1A_C"/>
</dbReference>
<evidence type="ECO:0000259" key="2">
    <source>
        <dbReference type="Pfam" id="PF00112"/>
    </source>
</evidence>
<accession>A0A8D5FJA6</accession>
<dbReference type="Pfam" id="PF00112">
    <property type="entry name" value="Peptidase_C1"/>
    <property type="match status" value="1"/>
</dbReference>
<keyword evidence="4" id="KW-1185">Reference proteome</keyword>
<dbReference type="GO" id="GO:0008234">
    <property type="term" value="F:cysteine-type peptidase activity"/>
    <property type="evidence" value="ECO:0007669"/>
    <property type="project" value="InterPro"/>
</dbReference>
<gene>
    <name evidence="3" type="ORF">DGMP_25330</name>
</gene>
<dbReference type="CDD" id="cd02619">
    <property type="entry name" value="Peptidase_C1"/>
    <property type="match status" value="1"/>
</dbReference>
<dbReference type="EMBL" id="AP024086">
    <property type="protein sequence ID" value="BCL61840.1"/>
    <property type="molecule type" value="Genomic_DNA"/>
</dbReference>
<feature type="domain" description="Peptidase C1A papain C-terminal" evidence="2">
    <location>
        <begin position="62"/>
        <end position="239"/>
    </location>
</feature>
<reference evidence="3" key="1">
    <citation type="submission" date="2020-09" db="EMBL/GenBank/DDBJ databases">
        <title>Desulfogranum mesoprofundum gen. nov., sp. nov., a novel mesophilic, sulfate-reducing chemolithoautotroph isolated from a deep-sea hydrothermal vent chimney in the Suiyo Seamount.</title>
        <authorList>
            <person name="Hashimoto Y."/>
            <person name="Nakagawa S."/>
        </authorList>
    </citation>
    <scope>NUCLEOTIDE SEQUENCE</scope>
    <source>
        <strain evidence="3">KT2</strain>
    </source>
</reference>
<evidence type="ECO:0000313" key="4">
    <source>
        <dbReference type="Proteomes" id="UP000826725"/>
    </source>
</evidence>
<dbReference type="Proteomes" id="UP000826725">
    <property type="component" value="Chromosome"/>
</dbReference>
<dbReference type="GO" id="GO:0006508">
    <property type="term" value="P:proteolysis"/>
    <property type="evidence" value="ECO:0007669"/>
    <property type="project" value="InterPro"/>
</dbReference>
<evidence type="ECO:0000313" key="3">
    <source>
        <dbReference type="EMBL" id="BCL61840.1"/>
    </source>
</evidence>
<feature type="region of interest" description="Disordered" evidence="1">
    <location>
        <begin position="1"/>
        <end position="21"/>
    </location>
</feature>
<dbReference type="KEGG" id="dbk:DGMP_25330"/>
<name>A0A8D5FJA6_9BACT</name>
<dbReference type="RefSeq" id="WP_228854256.1">
    <property type="nucleotide sequence ID" value="NZ_AP024086.1"/>
</dbReference>
<dbReference type="AlphaFoldDB" id="A0A8D5FJA6"/>
<proteinExistence type="predicted"/>